<reference evidence="3" key="2">
    <citation type="journal article" date="2021" name="PeerJ">
        <title>Extensive microbial diversity within the chicken gut microbiome revealed by metagenomics and culture.</title>
        <authorList>
            <person name="Gilroy R."/>
            <person name="Ravi A."/>
            <person name="Getino M."/>
            <person name="Pursley I."/>
            <person name="Horton D.L."/>
            <person name="Alikhan N.F."/>
            <person name="Baker D."/>
            <person name="Gharbi K."/>
            <person name="Hall N."/>
            <person name="Watson M."/>
            <person name="Adriaenssens E.M."/>
            <person name="Foster-Nyarko E."/>
            <person name="Jarju S."/>
            <person name="Secka A."/>
            <person name="Antonio M."/>
            <person name="Oren A."/>
            <person name="Chaudhuri R.R."/>
            <person name="La Ragione R."/>
            <person name="Hildebrand F."/>
            <person name="Pallen M.J."/>
        </authorList>
    </citation>
    <scope>NUCLEOTIDE SEQUENCE</scope>
    <source>
        <strain evidence="3">CHK195-26880</strain>
    </source>
</reference>
<feature type="domain" description="LysM" evidence="2">
    <location>
        <begin position="236"/>
        <end position="280"/>
    </location>
</feature>
<dbReference type="GO" id="GO:0008932">
    <property type="term" value="F:lytic endotransglycosylase activity"/>
    <property type="evidence" value="ECO:0007669"/>
    <property type="project" value="TreeGrafter"/>
</dbReference>
<comment type="similarity">
    <text evidence="1">Belongs to the glycosyl hydrolase 25 family.</text>
</comment>
<dbReference type="CDD" id="cd06414">
    <property type="entry name" value="GH25_LytC-like"/>
    <property type="match status" value="1"/>
</dbReference>
<dbReference type="EMBL" id="DVKQ01000092">
    <property type="protein sequence ID" value="HIT38199.1"/>
    <property type="molecule type" value="Genomic_DNA"/>
</dbReference>
<dbReference type="GO" id="GO:0009253">
    <property type="term" value="P:peptidoglycan catabolic process"/>
    <property type="evidence" value="ECO:0007669"/>
    <property type="project" value="InterPro"/>
</dbReference>
<dbReference type="InterPro" id="IPR036779">
    <property type="entry name" value="LysM_dom_sf"/>
</dbReference>
<gene>
    <name evidence="3" type="ORF">IAB59_06980</name>
</gene>
<dbReference type="PROSITE" id="PS51904">
    <property type="entry name" value="GLYCOSYL_HYDROL_F25_2"/>
    <property type="match status" value="1"/>
</dbReference>
<dbReference type="InterPro" id="IPR002053">
    <property type="entry name" value="Glyco_hydro_25"/>
</dbReference>
<reference evidence="3" key="1">
    <citation type="submission" date="2020-10" db="EMBL/GenBank/DDBJ databases">
        <authorList>
            <person name="Gilroy R."/>
        </authorList>
    </citation>
    <scope>NUCLEOTIDE SEQUENCE</scope>
    <source>
        <strain evidence="3">CHK195-26880</strain>
    </source>
</reference>
<dbReference type="Pfam" id="PF01476">
    <property type="entry name" value="LysM"/>
    <property type="match status" value="2"/>
</dbReference>
<sequence>MKKGIDISKYQAGIDLNNIKNNGYDFVIIRAGYTGWGDGESKAADPSFEEFYSKAKAAGLGVGAYYFTIATSYNEGVDEANWLYNNCLKGKQFDYPIYIDVEDDTGKKYYLRNAGKDATTQGIKGFCETLEKLGYYVGIYASDISGFKEMMNIDELKDYDKWVARYGKKPEYVTEYGMWQTTSSGKVNGYSGNLDLNEAYKDYPSIIKSNGLNGYSKDSSSSNSHQINTDTTSYGTVYTVVEGDTLSGIASRYGTTYQKLAEYNGIADPNKIYPGQQVKIPGSSNKGSSAVYYTVVTGDNLTKIANRYGTTVNQLVSWNNISNPNLIYPGQKLRVK</sequence>
<dbReference type="CDD" id="cd00118">
    <property type="entry name" value="LysM"/>
    <property type="match status" value="2"/>
</dbReference>
<evidence type="ECO:0000259" key="2">
    <source>
        <dbReference type="PROSITE" id="PS51782"/>
    </source>
</evidence>
<dbReference type="PANTHER" id="PTHR33734:SF22">
    <property type="entry name" value="MEMBRANE-BOUND LYTIC MUREIN TRANSGLYCOSYLASE D"/>
    <property type="match status" value="1"/>
</dbReference>
<name>A0A9D1KC26_9FIRM</name>
<dbReference type="GO" id="GO:0003796">
    <property type="term" value="F:lysozyme activity"/>
    <property type="evidence" value="ECO:0007669"/>
    <property type="project" value="InterPro"/>
</dbReference>
<organism evidence="3 4">
    <name type="scientific">Candidatus Onthousia faecipullorum</name>
    <dbReference type="NCBI Taxonomy" id="2840887"/>
    <lineage>
        <taxon>Bacteria</taxon>
        <taxon>Bacillati</taxon>
        <taxon>Bacillota</taxon>
        <taxon>Bacilli</taxon>
        <taxon>Candidatus Onthousia</taxon>
    </lineage>
</organism>
<comment type="caution">
    <text evidence="3">The sequence shown here is derived from an EMBL/GenBank/DDBJ whole genome shotgun (WGS) entry which is preliminary data.</text>
</comment>
<dbReference type="GO" id="GO:0016998">
    <property type="term" value="P:cell wall macromolecule catabolic process"/>
    <property type="evidence" value="ECO:0007669"/>
    <property type="project" value="InterPro"/>
</dbReference>
<evidence type="ECO:0000313" key="4">
    <source>
        <dbReference type="Proteomes" id="UP000886833"/>
    </source>
</evidence>
<dbReference type="AlphaFoldDB" id="A0A9D1KC26"/>
<dbReference type="SUPFAM" id="SSF51445">
    <property type="entry name" value="(Trans)glycosidases"/>
    <property type="match status" value="1"/>
</dbReference>
<dbReference type="SMART" id="SM00257">
    <property type="entry name" value="LysM"/>
    <property type="match status" value="2"/>
</dbReference>
<dbReference type="Gene3D" id="3.20.20.80">
    <property type="entry name" value="Glycosidases"/>
    <property type="match status" value="1"/>
</dbReference>
<dbReference type="Pfam" id="PF01183">
    <property type="entry name" value="Glyco_hydro_25"/>
    <property type="match status" value="1"/>
</dbReference>
<protein>
    <submittedName>
        <fullName evidence="3">LysM peptidoglycan-binding domain-containing protein</fullName>
    </submittedName>
</protein>
<feature type="domain" description="LysM" evidence="2">
    <location>
        <begin position="291"/>
        <end position="335"/>
    </location>
</feature>
<evidence type="ECO:0000256" key="1">
    <source>
        <dbReference type="ARBA" id="ARBA00010646"/>
    </source>
</evidence>
<dbReference type="PANTHER" id="PTHR33734">
    <property type="entry name" value="LYSM DOMAIN-CONTAINING GPI-ANCHORED PROTEIN 2"/>
    <property type="match status" value="1"/>
</dbReference>
<dbReference type="SUPFAM" id="SSF54106">
    <property type="entry name" value="LysM domain"/>
    <property type="match status" value="2"/>
</dbReference>
<dbReference type="Gene3D" id="3.10.350.10">
    <property type="entry name" value="LysM domain"/>
    <property type="match status" value="2"/>
</dbReference>
<dbReference type="InterPro" id="IPR017853">
    <property type="entry name" value="GH"/>
</dbReference>
<dbReference type="PROSITE" id="PS51782">
    <property type="entry name" value="LYSM"/>
    <property type="match status" value="2"/>
</dbReference>
<proteinExistence type="inferred from homology"/>
<accession>A0A9D1KC26</accession>
<dbReference type="InterPro" id="IPR018392">
    <property type="entry name" value="LysM"/>
</dbReference>
<dbReference type="Proteomes" id="UP000886833">
    <property type="component" value="Unassembled WGS sequence"/>
</dbReference>
<evidence type="ECO:0000313" key="3">
    <source>
        <dbReference type="EMBL" id="HIT38199.1"/>
    </source>
</evidence>